<sequence>MNGLQTLRFLSEYPLKTQEKLCMVAWYQIIEAKKTIIKQGHDAESFYLILSGNAFMKKITKDEKTKELKVHTVARLGKGQSFGFSWELGEVGLIFNTKRTATVESATPMEVLVIGKEDFIRIFMDSEQPDKEAEHIGFLRHVPLFQNWPVDSIKEEPGSCLINYFKRGTLVTDNDKSSEWFYIVKSGTCEVIKTLKAVKARRPNEIKLKEDPVSEINLSGLGMPNNGPRIDTGRRRPDRNLCRMLPPKSKSQEKSTLSSSSDENEDFQKKQSHVVVNVEILQSKDVFGLNTLLHAMDDNDLYEGENESPVMMLVSRGAEVILFSKKTFMRHMNHATLMTLKHFARYYPSESVMQDSMQTEADWIAYKNKVFKESLDNRLTRRAQSAASKRH</sequence>
<name>A0ABD3X2Q9_SINWO</name>
<feature type="compositionally biased region" description="Basic and acidic residues" evidence="1">
    <location>
        <begin position="231"/>
        <end position="241"/>
    </location>
</feature>
<evidence type="ECO:0000313" key="4">
    <source>
        <dbReference type="Proteomes" id="UP001634394"/>
    </source>
</evidence>
<evidence type="ECO:0000256" key="1">
    <source>
        <dbReference type="SAM" id="MobiDB-lite"/>
    </source>
</evidence>
<dbReference type="InterPro" id="IPR018490">
    <property type="entry name" value="cNMP-bd_dom_sf"/>
</dbReference>
<proteinExistence type="predicted"/>
<dbReference type="SUPFAM" id="SSF51206">
    <property type="entry name" value="cAMP-binding domain-like"/>
    <property type="match status" value="2"/>
</dbReference>
<dbReference type="InterPro" id="IPR014710">
    <property type="entry name" value="RmlC-like_jellyroll"/>
</dbReference>
<feature type="region of interest" description="Disordered" evidence="1">
    <location>
        <begin position="218"/>
        <end position="268"/>
    </location>
</feature>
<gene>
    <name evidence="3" type="ORF">ACJMK2_032758</name>
</gene>
<reference evidence="3 4" key="1">
    <citation type="submission" date="2024-11" db="EMBL/GenBank/DDBJ databases">
        <title>Chromosome-level genome assembly of the freshwater bivalve Anodonta woodiana.</title>
        <authorList>
            <person name="Chen X."/>
        </authorList>
    </citation>
    <scope>NUCLEOTIDE SEQUENCE [LARGE SCALE GENOMIC DNA]</scope>
    <source>
        <strain evidence="3">MN2024</strain>
        <tissue evidence="3">Gills</tissue>
    </source>
</reference>
<keyword evidence="4" id="KW-1185">Reference proteome</keyword>
<dbReference type="CDD" id="cd00038">
    <property type="entry name" value="CAP_ED"/>
    <property type="match status" value="1"/>
</dbReference>
<feature type="domain" description="Cyclic nucleotide-binding" evidence="2">
    <location>
        <begin position="27"/>
        <end position="126"/>
    </location>
</feature>
<dbReference type="InterPro" id="IPR000595">
    <property type="entry name" value="cNMP-bd_dom"/>
</dbReference>
<evidence type="ECO:0000259" key="2">
    <source>
        <dbReference type="PROSITE" id="PS50042"/>
    </source>
</evidence>
<dbReference type="SMART" id="SM00100">
    <property type="entry name" value="cNMP"/>
    <property type="match status" value="1"/>
</dbReference>
<dbReference type="EMBL" id="JBJQND010000004">
    <property type="protein sequence ID" value="KAL3880524.1"/>
    <property type="molecule type" value="Genomic_DNA"/>
</dbReference>
<dbReference type="PANTHER" id="PTHR23011">
    <property type="entry name" value="CYCLIC NUCLEOTIDE-BINDING DOMAIN CONTAINING PROTEIN"/>
    <property type="match status" value="1"/>
</dbReference>
<dbReference type="AlphaFoldDB" id="A0ABD3X2Q9"/>
<dbReference type="PANTHER" id="PTHR23011:SF28">
    <property type="entry name" value="CYCLIC NUCLEOTIDE-BINDING DOMAIN CONTAINING PROTEIN"/>
    <property type="match status" value="1"/>
</dbReference>
<dbReference type="Gene3D" id="2.60.120.10">
    <property type="entry name" value="Jelly Rolls"/>
    <property type="match status" value="2"/>
</dbReference>
<dbReference type="Proteomes" id="UP001634394">
    <property type="component" value="Unassembled WGS sequence"/>
</dbReference>
<dbReference type="PROSITE" id="PS00889">
    <property type="entry name" value="CNMP_BINDING_2"/>
    <property type="match status" value="1"/>
</dbReference>
<dbReference type="InterPro" id="IPR018488">
    <property type="entry name" value="cNMP-bd_CS"/>
</dbReference>
<dbReference type="PROSITE" id="PS50042">
    <property type="entry name" value="CNMP_BINDING_3"/>
    <property type="match status" value="1"/>
</dbReference>
<evidence type="ECO:0000313" key="3">
    <source>
        <dbReference type="EMBL" id="KAL3880524.1"/>
    </source>
</evidence>
<organism evidence="3 4">
    <name type="scientific">Sinanodonta woodiana</name>
    <name type="common">Chinese pond mussel</name>
    <name type="synonym">Anodonta woodiana</name>
    <dbReference type="NCBI Taxonomy" id="1069815"/>
    <lineage>
        <taxon>Eukaryota</taxon>
        <taxon>Metazoa</taxon>
        <taxon>Spiralia</taxon>
        <taxon>Lophotrochozoa</taxon>
        <taxon>Mollusca</taxon>
        <taxon>Bivalvia</taxon>
        <taxon>Autobranchia</taxon>
        <taxon>Heteroconchia</taxon>
        <taxon>Palaeoheterodonta</taxon>
        <taxon>Unionida</taxon>
        <taxon>Unionoidea</taxon>
        <taxon>Unionidae</taxon>
        <taxon>Unioninae</taxon>
        <taxon>Sinanodonta</taxon>
    </lineage>
</organism>
<accession>A0ABD3X2Q9</accession>
<dbReference type="Pfam" id="PF00027">
    <property type="entry name" value="cNMP_binding"/>
    <property type="match status" value="1"/>
</dbReference>
<protein>
    <recommendedName>
        <fullName evidence="2">Cyclic nucleotide-binding domain-containing protein</fullName>
    </recommendedName>
</protein>
<comment type="caution">
    <text evidence="3">The sequence shown here is derived from an EMBL/GenBank/DDBJ whole genome shotgun (WGS) entry which is preliminary data.</text>
</comment>